<accession>A0A8J3JJ92</accession>
<evidence type="ECO:0000313" key="1">
    <source>
        <dbReference type="EMBL" id="GIF81676.1"/>
    </source>
</evidence>
<dbReference type="EMBL" id="BONF01000016">
    <property type="protein sequence ID" value="GIF81676.1"/>
    <property type="molecule type" value="Genomic_DNA"/>
</dbReference>
<dbReference type="AlphaFoldDB" id="A0A8J3JJ92"/>
<evidence type="ECO:0000313" key="2">
    <source>
        <dbReference type="Proteomes" id="UP000601223"/>
    </source>
</evidence>
<organism evidence="1 2">
    <name type="scientific">Catellatospora bangladeshensis</name>
    <dbReference type="NCBI Taxonomy" id="310355"/>
    <lineage>
        <taxon>Bacteria</taxon>
        <taxon>Bacillati</taxon>
        <taxon>Actinomycetota</taxon>
        <taxon>Actinomycetes</taxon>
        <taxon>Micromonosporales</taxon>
        <taxon>Micromonosporaceae</taxon>
        <taxon>Catellatospora</taxon>
    </lineage>
</organism>
<gene>
    <name evidence="1" type="ORF">Cba03nite_30250</name>
</gene>
<proteinExistence type="predicted"/>
<sequence>MEAITELLGSIHDLLASLITILTGGGAVPGLPVDPSLPPIPELPLPPLPPIP</sequence>
<keyword evidence="2" id="KW-1185">Reference proteome</keyword>
<reference evidence="1 2" key="1">
    <citation type="submission" date="2021-01" db="EMBL/GenBank/DDBJ databases">
        <title>Whole genome shotgun sequence of Catellatospora bangladeshensis NBRC 107357.</title>
        <authorList>
            <person name="Komaki H."/>
            <person name="Tamura T."/>
        </authorList>
    </citation>
    <scope>NUCLEOTIDE SEQUENCE [LARGE SCALE GENOMIC DNA]</scope>
    <source>
        <strain evidence="1 2">NBRC 107357</strain>
    </source>
</reference>
<dbReference type="RefSeq" id="WP_203746251.1">
    <property type="nucleotide sequence ID" value="NZ_BONF01000016.1"/>
</dbReference>
<name>A0A8J3JJ92_9ACTN</name>
<dbReference type="Proteomes" id="UP000601223">
    <property type="component" value="Unassembled WGS sequence"/>
</dbReference>
<protein>
    <submittedName>
        <fullName evidence="1">Uncharacterized protein</fullName>
    </submittedName>
</protein>
<comment type="caution">
    <text evidence="1">The sequence shown here is derived from an EMBL/GenBank/DDBJ whole genome shotgun (WGS) entry which is preliminary data.</text>
</comment>